<evidence type="ECO:0000256" key="10">
    <source>
        <dbReference type="ARBA" id="ARBA00046608"/>
    </source>
</evidence>
<name>T1D164_9ZZZZ</name>
<dbReference type="PANTHER" id="PTHR30100">
    <property type="entry name" value="FATTY ACID/PHOSPHOLIPID SYNTHESIS PROTEIN PLSX"/>
    <property type="match status" value="1"/>
</dbReference>
<keyword evidence="4" id="KW-0444">Lipid biosynthesis</keyword>
<dbReference type="EC" id="2.3.1.274" evidence="9"/>
<dbReference type="AlphaFoldDB" id="T1D164"/>
<keyword evidence="8" id="KW-1208">Phospholipid metabolism</keyword>
<evidence type="ECO:0000256" key="2">
    <source>
        <dbReference type="ARBA" id="ARBA00004496"/>
    </source>
</evidence>
<keyword evidence="6" id="KW-0443">Lipid metabolism</keyword>
<evidence type="ECO:0000313" key="11">
    <source>
        <dbReference type="EMBL" id="EQD76175.1"/>
    </source>
</evidence>
<comment type="caution">
    <text evidence="11">The sequence shown here is derived from an EMBL/GenBank/DDBJ whole genome shotgun (WGS) entry which is preliminary data.</text>
</comment>
<keyword evidence="11" id="KW-0012">Acyltransferase</keyword>
<comment type="subcellular location">
    <subcellularLocation>
        <location evidence="2">Cytoplasm</location>
    </subcellularLocation>
</comment>
<dbReference type="InterPro" id="IPR012281">
    <property type="entry name" value="Phospholipid_synth_PlsX-like"/>
</dbReference>
<dbReference type="SUPFAM" id="SSF53659">
    <property type="entry name" value="Isocitrate/Isopropylmalate dehydrogenase-like"/>
    <property type="match status" value="1"/>
</dbReference>
<keyword evidence="3" id="KW-0963">Cytoplasm</keyword>
<protein>
    <recommendedName>
        <fullName evidence="9">phosphate acyltransferase</fullName>
        <ecNumber evidence="9">2.3.1.274</ecNumber>
    </recommendedName>
</protein>
<organism evidence="11">
    <name type="scientific">mine drainage metagenome</name>
    <dbReference type="NCBI Taxonomy" id="410659"/>
    <lineage>
        <taxon>unclassified sequences</taxon>
        <taxon>metagenomes</taxon>
        <taxon>ecological metagenomes</taxon>
    </lineage>
</organism>
<evidence type="ECO:0000256" key="3">
    <source>
        <dbReference type="ARBA" id="ARBA00022490"/>
    </source>
</evidence>
<dbReference type="GO" id="GO:0008654">
    <property type="term" value="P:phospholipid biosynthetic process"/>
    <property type="evidence" value="ECO:0007669"/>
    <property type="project" value="UniProtKB-KW"/>
</dbReference>
<dbReference type="NCBIfam" id="TIGR00182">
    <property type="entry name" value="plsX"/>
    <property type="match status" value="1"/>
</dbReference>
<evidence type="ECO:0000256" key="9">
    <source>
        <dbReference type="ARBA" id="ARBA00024069"/>
    </source>
</evidence>
<keyword evidence="5 11" id="KW-0808">Transferase</keyword>
<comment type="subunit">
    <text evidence="10">Homodimer. Probably interacts with PlsY.</text>
</comment>
<dbReference type="EMBL" id="AUZY01001119">
    <property type="protein sequence ID" value="EQD76175.1"/>
    <property type="molecule type" value="Genomic_DNA"/>
</dbReference>
<accession>T1D164</accession>
<dbReference type="Gene3D" id="3.40.718.10">
    <property type="entry name" value="Isopropylmalate Dehydrogenase"/>
    <property type="match status" value="1"/>
</dbReference>
<reference evidence="11" key="1">
    <citation type="submission" date="2013-08" db="EMBL/GenBank/DDBJ databases">
        <authorList>
            <person name="Mendez C."/>
            <person name="Richter M."/>
            <person name="Ferrer M."/>
            <person name="Sanchez J."/>
        </authorList>
    </citation>
    <scope>NUCLEOTIDE SEQUENCE</scope>
</reference>
<proteinExistence type="inferred from homology"/>
<gene>
    <name evidence="11" type="ORF">B1B_01848</name>
</gene>
<evidence type="ECO:0000256" key="8">
    <source>
        <dbReference type="ARBA" id="ARBA00023264"/>
    </source>
</evidence>
<dbReference type="PANTHER" id="PTHR30100:SF1">
    <property type="entry name" value="PHOSPHATE ACYLTRANSFERASE"/>
    <property type="match status" value="1"/>
</dbReference>
<dbReference type="InterPro" id="IPR003664">
    <property type="entry name" value="FA_synthesis"/>
</dbReference>
<dbReference type="Pfam" id="PF02504">
    <property type="entry name" value="FA_synthesis"/>
    <property type="match status" value="1"/>
</dbReference>
<dbReference type="HAMAP" id="MF_00019">
    <property type="entry name" value="PlsX"/>
    <property type="match status" value="1"/>
</dbReference>
<comment type="catalytic activity">
    <reaction evidence="1">
        <text>a fatty acyl-[ACP] + phosphate = an acyl phosphate + holo-[ACP]</text>
        <dbReference type="Rhea" id="RHEA:42292"/>
        <dbReference type="Rhea" id="RHEA-COMP:9685"/>
        <dbReference type="Rhea" id="RHEA-COMP:14125"/>
        <dbReference type="ChEBI" id="CHEBI:43474"/>
        <dbReference type="ChEBI" id="CHEBI:59918"/>
        <dbReference type="ChEBI" id="CHEBI:64479"/>
        <dbReference type="ChEBI" id="CHEBI:138651"/>
        <dbReference type="EC" id="2.3.1.274"/>
    </reaction>
</comment>
<evidence type="ECO:0000256" key="7">
    <source>
        <dbReference type="ARBA" id="ARBA00023209"/>
    </source>
</evidence>
<evidence type="ECO:0000256" key="5">
    <source>
        <dbReference type="ARBA" id="ARBA00022679"/>
    </source>
</evidence>
<dbReference type="GO" id="GO:0005737">
    <property type="term" value="C:cytoplasm"/>
    <property type="evidence" value="ECO:0007669"/>
    <property type="project" value="UniProtKB-SubCell"/>
</dbReference>
<evidence type="ECO:0000256" key="6">
    <source>
        <dbReference type="ARBA" id="ARBA00023098"/>
    </source>
</evidence>
<dbReference type="GO" id="GO:0043811">
    <property type="term" value="F:phosphate:acyl-[acyl carrier protein] acyltransferase activity"/>
    <property type="evidence" value="ECO:0007669"/>
    <property type="project" value="UniProtKB-EC"/>
</dbReference>
<evidence type="ECO:0000256" key="1">
    <source>
        <dbReference type="ARBA" id="ARBA00001232"/>
    </source>
</evidence>
<dbReference type="GO" id="GO:0006633">
    <property type="term" value="P:fatty acid biosynthetic process"/>
    <property type="evidence" value="ECO:0007669"/>
    <property type="project" value="InterPro"/>
</dbReference>
<evidence type="ECO:0000256" key="4">
    <source>
        <dbReference type="ARBA" id="ARBA00022516"/>
    </source>
</evidence>
<keyword evidence="7" id="KW-0594">Phospholipid biosynthesis</keyword>
<reference evidence="11" key="2">
    <citation type="journal article" date="2014" name="ISME J.">
        <title>Microbial stratification in low pH oxic and suboxic macroscopic growths along an acid mine drainage.</title>
        <authorList>
            <person name="Mendez-Garcia C."/>
            <person name="Mesa V."/>
            <person name="Sprenger R.R."/>
            <person name="Richter M."/>
            <person name="Diez M.S."/>
            <person name="Solano J."/>
            <person name="Bargiela R."/>
            <person name="Golyshina O.V."/>
            <person name="Manteca A."/>
            <person name="Ramos J.L."/>
            <person name="Gallego J.R."/>
            <person name="Llorente I."/>
            <person name="Martins Dos Santos V.A."/>
            <person name="Jensen O.N."/>
            <person name="Pelaez A.I."/>
            <person name="Sanchez J."/>
            <person name="Ferrer M."/>
        </authorList>
    </citation>
    <scope>NUCLEOTIDE SEQUENCE</scope>
</reference>
<sequence>MQKGFIAGDAFLRPNPQNLFKPKANIPPSRVIEPKMDQPGILALDAMGGDRGAEVVVAAALGELEIQPGLELILVGPEDQLTQMVAAQTGSSSPTPRLHIHHAPETVTMADSPISAVRNKKHSSMRMAIDLVRDGRAQACVSAGNTGALMVTAKFVLKTLKGIDRPAICAAVPTRRGQTLMLDLGANSACNADHLMEFAIMGAALASSVYGVRNPSIGLLNIGTEEIKGNGVIKRAHELLSSSTLNYQGFLEGGDISQGRLDVIVADGFAGNVALKTMEGTAQLIAQFVQEEFRRNVLTQAAGLLAFPIIRSLRRRLDPRQYNGASFLGINGIVVKSHGNVDALGFRYAIRRAFSEVQNQVPQKISRLQQEIIPPVKVKQAT</sequence>
<dbReference type="PIRSF" id="PIRSF002465">
    <property type="entry name" value="Phsphlp_syn_PlsX"/>
    <property type="match status" value="1"/>
</dbReference>